<feature type="domain" description="PTM/DIR17-like Tudor" evidence="2">
    <location>
        <begin position="59"/>
        <end position="100"/>
    </location>
</feature>
<dbReference type="Proteomes" id="UP000634136">
    <property type="component" value="Unassembled WGS sequence"/>
</dbReference>
<gene>
    <name evidence="3" type="ORF">G2W53_043807</name>
</gene>
<accession>A0A834W3R1</accession>
<feature type="compositionally biased region" description="Polar residues" evidence="1">
    <location>
        <begin position="115"/>
        <end position="126"/>
    </location>
</feature>
<comment type="caution">
    <text evidence="3">The sequence shown here is derived from an EMBL/GenBank/DDBJ whole genome shotgun (WGS) entry which is preliminary data.</text>
</comment>
<keyword evidence="4" id="KW-1185">Reference proteome</keyword>
<evidence type="ECO:0000313" key="3">
    <source>
        <dbReference type="EMBL" id="KAF7804696.1"/>
    </source>
</evidence>
<evidence type="ECO:0000259" key="2">
    <source>
        <dbReference type="Pfam" id="PF21743"/>
    </source>
</evidence>
<dbReference type="EMBL" id="JAAIUW010000013">
    <property type="protein sequence ID" value="KAF7804696.1"/>
    <property type="molecule type" value="Genomic_DNA"/>
</dbReference>
<reference evidence="3" key="1">
    <citation type="submission" date="2020-09" db="EMBL/GenBank/DDBJ databases">
        <title>Genome-Enabled Discovery of Anthraquinone Biosynthesis in Senna tora.</title>
        <authorList>
            <person name="Kang S.-H."/>
            <person name="Pandey R.P."/>
            <person name="Lee C.-M."/>
            <person name="Sim J.-S."/>
            <person name="Jeong J.-T."/>
            <person name="Choi B.-S."/>
            <person name="Jung M."/>
            <person name="Ginzburg D."/>
            <person name="Zhao K."/>
            <person name="Won S.Y."/>
            <person name="Oh T.-J."/>
            <person name="Yu Y."/>
            <person name="Kim N.-H."/>
            <person name="Lee O.R."/>
            <person name="Lee T.-H."/>
            <person name="Bashyal P."/>
            <person name="Kim T.-S."/>
            <person name="Lee W.-H."/>
            <person name="Kawkins C."/>
            <person name="Kim C.-K."/>
            <person name="Kim J.S."/>
            <person name="Ahn B.O."/>
            <person name="Rhee S.Y."/>
            <person name="Sohng J.K."/>
        </authorList>
    </citation>
    <scope>NUCLEOTIDE SEQUENCE</scope>
    <source>
        <tissue evidence="3">Leaf</tissue>
    </source>
</reference>
<proteinExistence type="predicted"/>
<evidence type="ECO:0000256" key="1">
    <source>
        <dbReference type="SAM" id="MobiDB-lite"/>
    </source>
</evidence>
<organism evidence="3 4">
    <name type="scientific">Senna tora</name>
    <dbReference type="NCBI Taxonomy" id="362788"/>
    <lineage>
        <taxon>Eukaryota</taxon>
        <taxon>Viridiplantae</taxon>
        <taxon>Streptophyta</taxon>
        <taxon>Embryophyta</taxon>
        <taxon>Tracheophyta</taxon>
        <taxon>Spermatophyta</taxon>
        <taxon>Magnoliopsida</taxon>
        <taxon>eudicotyledons</taxon>
        <taxon>Gunneridae</taxon>
        <taxon>Pentapetalae</taxon>
        <taxon>rosids</taxon>
        <taxon>fabids</taxon>
        <taxon>Fabales</taxon>
        <taxon>Fabaceae</taxon>
        <taxon>Caesalpinioideae</taxon>
        <taxon>Cassia clade</taxon>
        <taxon>Senna</taxon>
    </lineage>
</organism>
<feature type="region of interest" description="Disordered" evidence="1">
    <location>
        <begin position="34"/>
        <end position="59"/>
    </location>
</feature>
<dbReference type="InterPro" id="IPR047365">
    <property type="entry name" value="Tudor_AtPTM-like"/>
</dbReference>
<sequence length="164" mass="19045">MESHVNVEDDQEVDQPINQHNEVEQPLLAQPQAAVGDNPINEPEEQQNVIPPQPDQHIGTKVSKEIDGVRYHGTVINYDVQNKCFRVVYEDDEDHFEDMDEESFLKYLAEEVNQIPPQHQPSSSNSRGRRGRGRPKRGEKRTREPYVPLVSRPNKKEAHFRFPR</sequence>
<protein>
    <submittedName>
        <fullName evidence="3">Dirigent protein 17-like isoform X8</fullName>
    </submittedName>
</protein>
<name>A0A834W3R1_9FABA</name>
<evidence type="ECO:0000313" key="4">
    <source>
        <dbReference type="Proteomes" id="UP000634136"/>
    </source>
</evidence>
<feature type="compositionally biased region" description="Basic and acidic residues" evidence="1">
    <location>
        <begin position="154"/>
        <end position="164"/>
    </location>
</feature>
<feature type="region of interest" description="Disordered" evidence="1">
    <location>
        <begin position="112"/>
        <end position="164"/>
    </location>
</feature>
<feature type="compositionally biased region" description="Basic residues" evidence="1">
    <location>
        <begin position="127"/>
        <end position="140"/>
    </location>
</feature>
<dbReference type="Pfam" id="PF21743">
    <property type="entry name" value="PTM_DIR17_Tudor"/>
    <property type="match status" value="1"/>
</dbReference>
<dbReference type="AlphaFoldDB" id="A0A834W3R1"/>